<evidence type="ECO:0000313" key="2">
    <source>
        <dbReference type="Proteomes" id="UP000426246"/>
    </source>
</evidence>
<dbReference type="RefSeq" id="WP_155703547.1">
    <property type="nucleotide sequence ID" value="NZ_CP034235.1"/>
</dbReference>
<dbReference type="KEGG" id="ppsc:EHS13_27950"/>
<evidence type="ECO:0000313" key="1">
    <source>
        <dbReference type="EMBL" id="QGQ98440.1"/>
    </source>
</evidence>
<dbReference type="Proteomes" id="UP000426246">
    <property type="component" value="Chromosome"/>
</dbReference>
<keyword evidence="2" id="KW-1185">Reference proteome</keyword>
<dbReference type="EMBL" id="CP034235">
    <property type="protein sequence ID" value="QGQ98440.1"/>
    <property type="molecule type" value="Genomic_DNA"/>
</dbReference>
<dbReference type="Pfam" id="PF26301">
    <property type="entry name" value="spore_CmpA"/>
    <property type="match status" value="1"/>
</dbReference>
<proteinExistence type="predicted"/>
<gene>
    <name evidence="1" type="primary">cmpA</name>
    <name evidence="1" type="ORF">EHS13_27950</name>
</gene>
<dbReference type="InterPro" id="IPR047764">
    <property type="entry name" value="CmpA"/>
</dbReference>
<organism evidence="1 2">
    <name type="scientific">Paenibacillus psychroresistens</name>
    <dbReference type="NCBI Taxonomy" id="1778678"/>
    <lineage>
        <taxon>Bacteria</taxon>
        <taxon>Bacillati</taxon>
        <taxon>Bacillota</taxon>
        <taxon>Bacilli</taxon>
        <taxon>Bacillales</taxon>
        <taxon>Paenibacillaceae</taxon>
        <taxon>Paenibacillus</taxon>
    </lineage>
</organism>
<dbReference type="NCBIfam" id="NF033225">
    <property type="entry name" value="spore_CmpA"/>
    <property type="match status" value="1"/>
</dbReference>
<sequence>MPQWLCNQLSRAYQTKNLRQVRLLNECWFFYCTRYREELETNLSEQGSM</sequence>
<name>A0A6B8RPZ8_9BACL</name>
<accession>A0A6B8RPZ8</accession>
<dbReference type="AlphaFoldDB" id="A0A6B8RPZ8"/>
<protein>
    <submittedName>
        <fullName evidence="1">Cortex morphogenetic protein CmpA</fullName>
    </submittedName>
</protein>
<reference evidence="2" key="1">
    <citation type="submission" date="2018-11" db="EMBL/GenBank/DDBJ databases">
        <title>Complete genome sequence of Paenibacillus sp. ML311-T8.</title>
        <authorList>
            <person name="Nam Y.-D."/>
            <person name="Kang J."/>
            <person name="Chung W.-H."/>
            <person name="Park Y.S."/>
        </authorList>
    </citation>
    <scope>NUCLEOTIDE SEQUENCE [LARGE SCALE GENOMIC DNA]</scope>
    <source>
        <strain evidence="2">ML311-T8</strain>
    </source>
</reference>
<dbReference type="OrthoDB" id="2691694at2"/>